<dbReference type="SUPFAM" id="SSF54695">
    <property type="entry name" value="POZ domain"/>
    <property type="match status" value="1"/>
</dbReference>
<dbReference type="Proteomes" id="UP000070700">
    <property type="component" value="Unassembled WGS sequence"/>
</dbReference>
<dbReference type="InParanoid" id="A0A194XQU5"/>
<dbReference type="InterPro" id="IPR011333">
    <property type="entry name" value="SKP1/BTB/POZ_sf"/>
</dbReference>
<dbReference type="RefSeq" id="XP_018076779.1">
    <property type="nucleotide sequence ID" value="XM_018222148.1"/>
</dbReference>
<keyword evidence="4" id="KW-1185">Reference proteome</keyword>
<evidence type="ECO:0000256" key="1">
    <source>
        <dbReference type="SAM" id="MobiDB-lite"/>
    </source>
</evidence>
<feature type="compositionally biased region" description="Polar residues" evidence="1">
    <location>
        <begin position="42"/>
        <end position="55"/>
    </location>
</feature>
<accession>A0A194XQU5</accession>
<protein>
    <recommendedName>
        <fullName evidence="2">BTB domain-containing protein</fullName>
    </recommendedName>
</protein>
<dbReference type="Gene3D" id="3.30.710.10">
    <property type="entry name" value="Potassium Channel Kv1.1, Chain A"/>
    <property type="match status" value="1"/>
</dbReference>
<feature type="compositionally biased region" description="Polar residues" evidence="1">
    <location>
        <begin position="1"/>
        <end position="23"/>
    </location>
</feature>
<dbReference type="EMBL" id="KQ947406">
    <property type="protein sequence ID" value="KUJ22424.1"/>
    <property type="molecule type" value="Genomic_DNA"/>
</dbReference>
<sequence length="362" mass="41379">MSSTSTMGNSPSVIQEIDSSSDNPFVVHEDTLGERIAADTLPGTSSKRLSENDQAANEPRPKRRKTEQPEVLLKNLRADEFIDKIALYNTPMITVVLDQGEFLLPRGLLNYNSEFFDRALNGYYKEATQDFILLPGCSIESFMLVTRWIYHAQIVLPRFEITSKSSQTSNNAREPQIRDINDEEFVDSDEDPAWLESHARDSVETRPRPPDTNAQKISRLLAFLKLADRIMLLGPFDSVLMAIKELILSDRNCLEAEHVRSAAELPAGHGARKLFAQACLRDYITSIFPKSDKDTFRFAKELEELESFSSDLFQEFNRVLLEKKTEVFSRYPTRHQSVLTDPMDGSWIMCRIENNEVWPKAY</sequence>
<dbReference type="STRING" id="149040.A0A194XQU5"/>
<feature type="compositionally biased region" description="Basic and acidic residues" evidence="1">
    <location>
        <begin position="27"/>
        <end position="37"/>
    </location>
</feature>
<dbReference type="GeneID" id="28831874"/>
<feature type="domain" description="BTB" evidence="2">
    <location>
        <begin position="91"/>
        <end position="158"/>
    </location>
</feature>
<dbReference type="CDD" id="cd18186">
    <property type="entry name" value="BTB_POZ_ZBTB_KLHL-like"/>
    <property type="match status" value="1"/>
</dbReference>
<organism evidence="3 4">
    <name type="scientific">Mollisia scopiformis</name>
    <name type="common">Conifer needle endophyte fungus</name>
    <name type="synonym">Phialocephala scopiformis</name>
    <dbReference type="NCBI Taxonomy" id="149040"/>
    <lineage>
        <taxon>Eukaryota</taxon>
        <taxon>Fungi</taxon>
        <taxon>Dikarya</taxon>
        <taxon>Ascomycota</taxon>
        <taxon>Pezizomycotina</taxon>
        <taxon>Leotiomycetes</taxon>
        <taxon>Helotiales</taxon>
        <taxon>Mollisiaceae</taxon>
        <taxon>Mollisia</taxon>
    </lineage>
</organism>
<evidence type="ECO:0000313" key="3">
    <source>
        <dbReference type="EMBL" id="KUJ22424.1"/>
    </source>
</evidence>
<gene>
    <name evidence="3" type="ORF">LY89DRAFT_777542</name>
</gene>
<dbReference type="AlphaFoldDB" id="A0A194XQU5"/>
<dbReference type="InterPro" id="IPR000210">
    <property type="entry name" value="BTB/POZ_dom"/>
</dbReference>
<dbReference type="PROSITE" id="PS50097">
    <property type="entry name" value="BTB"/>
    <property type="match status" value="1"/>
</dbReference>
<dbReference type="OrthoDB" id="194443at2759"/>
<proteinExistence type="predicted"/>
<name>A0A194XQU5_MOLSC</name>
<reference evidence="3 4" key="1">
    <citation type="submission" date="2015-10" db="EMBL/GenBank/DDBJ databases">
        <title>Full genome of DAOMC 229536 Phialocephala scopiformis, a fungal endophyte of spruce producing the potent anti-insectan compound rugulosin.</title>
        <authorList>
            <consortium name="DOE Joint Genome Institute"/>
            <person name="Walker A.K."/>
            <person name="Frasz S.L."/>
            <person name="Seifert K.A."/>
            <person name="Miller J.D."/>
            <person name="Mondo S.J."/>
            <person name="Labutti K."/>
            <person name="Lipzen A."/>
            <person name="Dockter R."/>
            <person name="Kennedy M."/>
            <person name="Grigoriev I.V."/>
            <person name="Spatafora J.W."/>
        </authorList>
    </citation>
    <scope>NUCLEOTIDE SEQUENCE [LARGE SCALE GENOMIC DNA]</scope>
    <source>
        <strain evidence="3 4">CBS 120377</strain>
    </source>
</reference>
<feature type="region of interest" description="Disordered" evidence="1">
    <location>
        <begin position="1"/>
        <end position="68"/>
    </location>
</feature>
<dbReference type="KEGG" id="psco:LY89DRAFT_777542"/>
<evidence type="ECO:0000259" key="2">
    <source>
        <dbReference type="PROSITE" id="PS50097"/>
    </source>
</evidence>
<evidence type="ECO:0000313" key="4">
    <source>
        <dbReference type="Proteomes" id="UP000070700"/>
    </source>
</evidence>